<protein>
    <submittedName>
        <fullName evidence="5">Putative zinc-finger</fullName>
    </submittedName>
</protein>
<name>A0A1H1UNG8_9ACTN</name>
<evidence type="ECO:0000256" key="2">
    <source>
        <dbReference type="ARBA" id="ARBA00023163"/>
    </source>
</evidence>
<dbReference type="Gene3D" id="1.10.10.1320">
    <property type="entry name" value="Anti-sigma factor, zinc-finger domain"/>
    <property type="match status" value="1"/>
</dbReference>
<evidence type="ECO:0000259" key="4">
    <source>
        <dbReference type="Pfam" id="PF13490"/>
    </source>
</evidence>
<dbReference type="InterPro" id="IPR041916">
    <property type="entry name" value="Anti_sigma_zinc_sf"/>
</dbReference>
<feature type="region of interest" description="Disordered" evidence="3">
    <location>
        <begin position="83"/>
        <end position="169"/>
    </location>
</feature>
<keyword evidence="6" id="KW-1185">Reference proteome</keyword>
<dbReference type="Pfam" id="PF13490">
    <property type="entry name" value="zf-HC2"/>
    <property type="match status" value="1"/>
</dbReference>
<sequence length="311" mass="32407">MTTAPTTGGPTGPAAGHIDIEELSDAAEGLVAPERRIDIDAHLAWCVDCRETATALTEVRDLLAAEPAVPMPDAVYSRLQAGLEAEQRSRDSERSGPRTLSGPGAPSTPDPYGSGPSYQDGKFRPGKYRAHHPGAEPQELGADDQEGERTSGHATPAVGPVQRPAKPRLADRFNQTLTPRSGLRAKLAGGAAGAALLATAVGFGGYLTSSSIGAAEPSTDRPIMVAEGSLHASAAAAEEQGDLDPHRFTRAWNCARDVTDGRITGITSMVLDQRSGYLVILRDRGETRAVFVSGCDTDSPSAGPHVDLGRG</sequence>
<feature type="compositionally biased region" description="Basic and acidic residues" evidence="3">
    <location>
        <begin position="85"/>
        <end position="96"/>
    </location>
</feature>
<evidence type="ECO:0000313" key="6">
    <source>
        <dbReference type="Proteomes" id="UP000199103"/>
    </source>
</evidence>
<dbReference type="STRING" id="630515.SAMN04489812_2843"/>
<dbReference type="GO" id="GO:0008270">
    <property type="term" value="F:zinc ion binding"/>
    <property type="evidence" value="ECO:0007669"/>
    <property type="project" value="UniProtKB-KW"/>
</dbReference>
<proteinExistence type="predicted"/>
<dbReference type="RefSeq" id="WP_091525763.1">
    <property type="nucleotide sequence ID" value="NZ_LT629772.1"/>
</dbReference>
<gene>
    <name evidence="5" type="ORF">SAMN04489812_2843</name>
</gene>
<keyword evidence="5" id="KW-0862">Zinc</keyword>
<evidence type="ECO:0000256" key="1">
    <source>
        <dbReference type="ARBA" id="ARBA00023015"/>
    </source>
</evidence>
<dbReference type="EMBL" id="LT629772">
    <property type="protein sequence ID" value="SDS73389.1"/>
    <property type="molecule type" value="Genomic_DNA"/>
</dbReference>
<dbReference type="InterPro" id="IPR027383">
    <property type="entry name" value="Znf_put"/>
</dbReference>
<reference evidence="5 6" key="1">
    <citation type="submission" date="2016-10" db="EMBL/GenBank/DDBJ databases">
        <authorList>
            <person name="de Groot N.N."/>
        </authorList>
    </citation>
    <scope>NUCLEOTIDE SEQUENCE [LARGE SCALE GENOMIC DNA]</scope>
    <source>
        <strain evidence="5 6">DSM 21800</strain>
    </source>
</reference>
<accession>A0A1H1UNG8</accession>
<keyword evidence="5" id="KW-0863">Zinc-finger</keyword>
<dbReference type="Proteomes" id="UP000199103">
    <property type="component" value="Chromosome I"/>
</dbReference>
<organism evidence="5 6">
    <name type="scientific">Microlunatus soli</name>
    <dbReference type="NCBI Taxonomy" id="630515"/>
    <lineage>
        <taxon>Bacteria</taxon>
        <taxon>Bacillati</taxon>
        <taxon>Actinomycetota</taxon>
        <taxon>Actinomycetes</taxon>
        <taxon>Propionibacteriales</taxon>
        <taxon>Propionibacteriaceae</taxon>
        <taxon>Microlunatus</taxon>
    </lineage>
</organism>
<keyword evidence="5" id="KW-0479">Metal-binding</keyword>
<keyword evidence="2" id="KW-0804">Transcription</keyword>
<dbReference type="AlphaFoldDB" id="A0A1H1UNG8"/>
<dbReference type="OrthoDB" id="5185837at2"/>
<keyword evidence="1" id="KW-0805">Transcription regulation</keyword>
<feature type="domain" description="Putative zinc-finger" evidence="4">
    <location>
        <begin position="21"/>
        <end position="50"/>
    </location>
</feature>
<evidence type="ECO:0000313" key="5">
    <source>
        <dbReference type="EMBL" id="SDS73389.1"/>
    </source>
</evidence>
<evidence type="ECO:0000256" key="3">
    <source>
        <dbReference type="SAM" id="MobiDB-lite"/>
    </source>
</evidence>